<proteinExistence type="predicted"/>
<keyword evidence="1" id="KW-0732">Signal</keyword>
<dbReference type="Proteomes" id="UP001161325">
    <property type="component" value="Unassembled WGS sequence"/>
</dbReference>
<organism evidence="2 3">
    <name type="scientific">Roseisolibacter agri</name>
    <dbReference type="NCBI Taxonomy" id="2014610"/>
    <lineage>
        <taxon>Bacteria</taxon>
        <taxon>Pseudomonadati</taxon>
        <taxon>Gemmatimonadota</taxon>
        <taxon>Gemmatimonadia</taxon>
        <taxon>Gemmatimonadales</taxon>
        <taxon>Gemmatimonadaceae</taxon>
        <taxon>Roseisolibacter</taxon>
    </lineage>
</organism>
<dbReference type="InterPro" id="IPR011990">
    <property type="entry name" value="TPR-like_helical_dom_sf"/>
</dbReference>
<gene>
    <name evidence="2" type="ORF">rosag_28900</name>
</gene>
<evidence type="ECO:0000313" key="2">
    <source>
        <dbReference type="EMBL" id="GLC26377.1"/>
    </source>
</evidence>
<accession>A0AA37Q802</accession>
<dbReference type="RefSeq" id="WP_284350830.1">
    <property type="nucleotide sequence ID" value="NZ_BRXS01000004.1"/>
</dbReference>
<dbReference type="Gene3D" id="1.25.40.10">
    <property type="entry name" value="Tetratricopeptide repeat domain"/>
    <property type="match status" value="2"/>
</dbReference>
<keyword evidence="3" id="KW-1185">Reference proteome</keyword>
<dbReference type="AlphaFoldDB" id="A0AA37Q802"/>
<dbReference type="EMBL" id="BRXS01000004">
    <property type="protein sequence ID" value="GLC26377.1"/>
    <property type="molecule type" value="Genomic_DNA"/>
</dbReference>
<evidence type="ECO:0008006" key="4">
    <source>
        <dbReference type="Google" id="ProtNLM"/>
    </source>
</evidence>
<comment type="caution">
    <text evidence="2">The sequence shown here is derived from an EMBL/GenBank/DDBJ whole genome shotgun (WGS) entry which is preliminary data.</text>
</comment>
<sequence length="606" mass="63376">MTNGRAVRATRALMAASAAGRALTAASAAGRALMAACGAALVIAAPASRDAHAQSTRSAPLTRALELESNGKSREAAALYRQALGDPAAGDEGRSAAILGLERVWEELGQRDSIVPVVNTFLRTRPNDPTLRGVQLRALVALRRDGEARTAYEMWRRAAPGDPAPFREYARLLLQGGRTAAADTVLREAIPALRGPGGQRALALELAQLHVALGAWERAAGSWRQALDAMPYVELAALFALQPAPVAARDSLLPALLEPPVALVPRRVAAMLLMSWRRPREAWQALGAVASDDSSRAAWRDLAERLEAAEAWPVAREAWLRVLEADHDADAGRRAAAAALASGDAAGALTLLDRAGTAAGAQSPGAEADATVLRVRALGALNRAAEAEQAAKAVSSRLAEGDRARVADALAEAWIAGGDVTRARAALAVAGARDDAPVAGWLALYAGDLKRARTLLKRPAEDATTSRTELAMTALAVVARTRADSAPAVGAAFLSAARGDSVRAAAQFLEAAAALPEAASLLTAAAARVHAARGDTASALPLWERIATTYASSPEAPEAELAWARQLLRRGDVAGARTRLEHLIVNYPESALVPIARRELERARTP</sequence>
<feature type="signal peptide" evidence="1">
    <location>
        <begin position="1"/>
        <end position="28"/>
    </location>
</feature>
<evidence type="ECO:0000256" key="1">
    <source>
        <dbReference type="SAM" id="SignalP"/>
    </source>
</evidence>
<name>A0AA37Q802_9BACT</name>
<reference evidence="2" key="1">
    <citation type="submission" date="2022-08" db="EMBL/GenBank/DDBJ databases">
        <title>Draft genome sequencing of Roseisolibacter agri AW1220.</title>
        <authorList>
            <person name="Tobiishi Y."/>
            <person name="Tonouchi A."/>
        </authorList>
    </citation>
    <scope>NUCLEOTIDE SEQUENCE</scope>
    <source>
        <strain evidence="2">AW1220</strain>
    </source>
</reference>
<feature type="chain" id="PRO_5041451976" description="Tetratricopeptide repeat protein" evidence="1">
    <location>
        <begin position="29"/>
        <end position="606"/>
    </location>
</feature>
<evidence type="ECO:0000313" key="3">
    <source>
        <dbReference type="Proteomes" id="UP001161325"/>
    </source>
</evidence>
<dbReference type="SUPFAM" id="SSF48452">
    <property type="entry name" value="TPR-like"/>
    <property type="match status" value="2"/>
</dbReference>
<protein>
    <recommendedName>
        <fullName evidence="4">Tetratricopeptide repeat protein</fullName>
    </recommendedName>
</protein>